<dbReference type="RefSeq" id="WP_170928758.1">
    <property type="nucleotide sequence ID" value="NZ_FWWU01000009.1"/>
</dbReference>
<keyword evidence="3" id="KW-1185">Reference proteome</keyword>
<sequence>MVLWLVVVAIVLSASLILGLTLGPLKTAANIGVIRAFAFVQYAAAALLAGARLMGSA</sequence>
<dbReference type="Proteomes" id="UP000192582">
    <property type="component" value="Unassembled WGS sequence"/>
</dbReference>
<reference evidence="2 3" key="1">
    <citation type="submission" date="2017-04" db="EMBL/GenBank/DDBJ databases">
        <authorList>
            <person name="Afonso C.L."/>
            <person name="Miller P.J."/>
            <person name="Scott M.A."/>
            <person name="Spackman E."/>
            <person name="Goraichik I."/>
            <person name="Dimitrov K.M."/>
            <person name="Suarez D.L."/>
            <person name="Swayne D.E."/>
        </authorList>
    </citation>
    <scope>NUCLEOTIDE SEQUENCE [LARGE SCALE GENOMIC DNA]</scope>
    <source>
        <strain evidence="2 3">KR-140</strain>
    </source>
</reference>
<organism evidence="2 3">
    <name type="scientific">Deinococcus hopiensis KR-140</name>
    <dbReference type="NCBI Taxonomy" id="695939"/>
    <lineage>
        <taxon>Bacteria</taxon>
        <taxon>Thermotogati</taxon>
        <taxon>Deinococcota</taxon>
        <taxon>Deinococci</taxon>
        <taxon>Deinococcales</taxon>
        <taxon>Deinococcaceae</taxon>
        <taxon>Deinococcus</taxon>
    </lineage>
</organism>
<evidence type="ECO:0000313" key="3">
    <source>
        <dbReference type="Proteomes" id="UP000192582"/>
    </source>
</evidence>
<dbReference type="STRING" id="695939.SAMN00790413_02105"/>
<evidence type="ECO:0000313" key="2">
    <source>
        <dbReference type="EMBL" id="SMB93760.1"/>
    </source>
</evidence>
<keyword evidence="1" id="KW-0812">Transmembrane</keyword>
<proteinExistence type="predicted"/>
<name>A0A1W1VKK9_9DEIO</name>
<dbReference type="EMBL" id="FWWU01000009">
    <property type="protein sequence ID" value="SMB93760.1"/>
    <property type="molecule type" value="Genomic_DNA"/>
</dbReference>
<protein>
    <submittedName>
        <fullName evidence="2">Uncharacterized protein</fullName>
    </submittedName>
</protein>
<gene>
    <name evidence="2" type="ORF">SAMN00790413_02105</name>
</gene>
<dbReference type="AlphaFoldDB" id="A0A1W1VKK9"/>
<feature type="transmembrane region" description="Helical" evidence="1">
    <location>
        <begin position="29"/>
        <end position="51"/>
    </location>
</feature>
<keyword evidence="1" id="KW-0472">Membrane</keyword>
<accession>A0A1W1VKK9</accession>
<keyword evidence="1" id="KW-1133">Transmembrane helix</keyword>
<evidence type="ECO:0000256" key="1">
    <source>
        <dbReference type="SAM" id="Phobius"/>
    </source>
</evidence>